<dbReference type="SUPFAM" id="SSF56784">
    <property type="entry name" value="HAD-like"/>
    <property type="match status" value="1"/>
</dbReference>
<dbReference type="InterPro" id="IPR036412">
    <property type="entry name" value="HAD-like_sf"/>
</dbReference>
<evidence type="ECO:0000313" key="4">
    <source>
        <dbReference type="Proteomes" id="UP000291189"/>
    </source>
</evidence>
<feature type="signal peptide" evidence="2">
    <location>
        <begin position="1"/>
        <end position="22"/>
    </location>
</feature>
<evidence type="ECO:0000256" key="2">
    <source>
        <dbReference type="SAM" id="SignalP"/>
    </source>
</evidence>
<dbReference type="InterPro" id="IPR005519">
    <property type="entry name" value="Acid_phosphat_B-like"/>
</dbReference>
<dbReference type="AlphaFoldDB" id="A0A4Q5IY31"/>
<protein>
    <submittedName>
        <fullName evidence="3">Acid phosphatase</fullName>
    </submittedName>
</protein>
<dbReference type="Proteomes" id="UP000291189">
    <property type="component" value="Unassembled WGS sequence"/>
</dbReference>
<keyword evidence="4" id="KW-1185">Reference proteome</keyword>
<dbReference type="Pfam" id="PF03767">
    <property type="entry name" value="Acid_phosphat_B"/>
    <property type="match status" value="1"/>
</dbReference>
<accession>A0A4Q5IY31</accession>
<proteinExistence type="predicted"/>
<feature type="chain" id="PRO_5020400147" evidence="2">
    <location>
        <begin position="23"/>
        <end position="185"/>
    </location>
</feature>
<name>A0A4Q5IY31_9ACTN</name>
<evidence type="ECO:0000313" key="3">
    <source>
        <dbReference type="EMBL" id="RYU10974.1"/>
    </source>
</evidence>
<dbReference type="RefSeq" id="WP_129988114.1">
    <property type="nucleotide sequence ID" value="NZ_SDPU01000027.1"/>
</dbReference>
<reference evidence="3 4" key="1">
    <citation type="submission" date="2019-01" db="EMBL/GenBank/DDBJ databases">
        <title>Nocardioides guangzhouensis sp. nov., an actinobacterium isolated from soil.</title>
        <authorList>
            <person name="Fu Y."/>
            <person name="Cai Y."/>
            <person name="Lin Z."/>
            <person name="Chen P."/>
        </authorList>
    </citation>
    <scope>NUCLEOTIDE SEQUENCE [LARGE SCALE GENOMIC DNA]</scope>
    <source>
        <strain evidence="3 4">NBRC 105384</strain>
    </source>
</reference>
<dbReference type="InterPro" id="IPR023214">
    <property type="entry name" value="HAD_sf"/>
</dbReference>
<gene>
    <name evidence="3" type="ORF">ETU37_14790</name>
</gene>
<dbReference type="EMBL" id="SDPU01000027">
    <property type="protein sequence ID" value="RYU10974.1"/>
    <property type="molecule type" value="Genomic_DNA"/>
</dbReference>
<dbReference type="OrthoDB" id="3629246at2"/>
<comment type="caution">
    <text evidence="3">The sequence shown here is derived from an EMBL/GenBank/DDBJ whole genome shotgun (WGS) entry which is preliminary data.</text>
</comment>
<sequence length="185" mass="19905">MRRALLGLLAAVLLVPAAPAHAAEPPSKATWLADVDTVMQGSWAYVDDRVAQAGDGARLAINLDIDNTSLATYYDRGAPVKRVLRFTEHARAQGVTLVFSSGRKAGAGRAAYARRMLENAGYTVGGVCLRRAGEGLVHGKVRCRQQWVDLGFTLVANVGNLDTDFAGRRNYERAFDLPDYDGALG</sequence>
<dbReference type="Gene3D" id="3.40.50.1000">
    <property type="entry name" value="HAD superfamily/HAD-like"/>
    <property type="match status" value="1"/>
</dbReference>
<evidence type="ECO:0000256" key="1">
    <source>
        <dbReference type="ARBA" id="ARBA00022729"/>
    </source>
</evidence>
<organism evidence="3 4">
    <name type="scientific">Nocardioides iriomotensis</name>
    <dbReference type="NCBI Taxonomy" id="715784"/>
    <lineage>
        <taxon>Bacteria</taxon>
        <taxon>Bacillati</taxon>
        <taxon>Actinomycetota</taxon>
        <taxon>Actinomycetes</taxon>
        <taxon>Propionibacteriales</taxon>
        <taxon>Nocardioidaceae</taxon>
        <taxon>Nocardioides</taxon>
    </lineage>
</organism>
<keyword evidence="1 2" id="KW-0732">Signal</keyword>